<dbReference type="AlphaFoldDB" id="A0A7J7M9T0"/>
<feature type="region of interest" description="Disordered" evidence="5">
    <location>
        <begin position="183"/>
        <end position="244"/>
    </location>
</feature>
<reference evidence="7 8" key="1">
    <citation type="journal article" date="2020" name="IScience">
        <title>Genome Sequencing of the Endangered Kingdonia uniflora (Circaeasteraceae, Ranunculales) Reveals Potential Mechanisms of Evolutionary Specialization.</title>
        <authorList>
            <person name="Sun Y."/>
            <person name="Deng T."/>
            <person name="Zhang A."/>
            <person name="Moore M.J."/>
            <person name="Landis J.B."/>
            <person name="Lin N."/>
            <person name="Zhang H."/>
            <person name="Zhang X."/>
            <person name="Huang J."/>
            <person name="Zhang X."/>
            <person name="Sun H."/>
            <person name="Wang H."/>
        </authorList>
    </citation>
    <scope>NUCLEOTIDE SEQUENCE [LARGE SCALE GENOMIC DNA]</scope>
    <source>
        <strain evidence="7">TB1705</strain>
        <tissue evidence="7">Leaf</tissue>
    </source>
</reference>
<evidence type="ECO:0000256" key="3">
    <source>
        <dbReference type="ARBA" id="ARBA00022833"/>
    </source>
</evidence>
<dbReference type="InterPro" id="IPR006564">
    <property type="entry name" value="Znf_PMZ"/>
</dbReference>
<name>A0A7J7M9T0_9MAGN</name>
<dbReference type="SMART" id="SM00575">
    <property type="entry name" value="ZnF_PMZ"/>
    <property type="match status" value="1"/>
</dbReference>
<evidence type="ECO:0000313" key="7">
    <source>
        <dbReference type="EMBL" id="KAF6151633.1"/>
    </source>
</evidence>
<keyword evidence="3" id="KW-0862">Zinc</keyword>
<evidence type="ECO:0000256" key="4">
    <source>
        <dbReference type="PROSITE-ProRule" id="PRU00325"/>
    </source>
</evidence>
<protein>
    <recommendedName>
        <fullName evidence="6">SWIM-type domain-containing protein</fullName>
    </recommendedName>
</protein>
<evidence type="ECO:0000256" key="2">
    <source>
        <dbReference type="ARBA" id="ARBA00022771"/>
    </source>
</evidence>
<accession>A0A7J7M9T0</accession>
<keyword evidence="2 4" id="KW-0863">Zinc-finger</keyword>
<dbReference type="InterPro" id="IPR007527">
    <property type="entry name" value="Znf_SWIM"/>
</dbReference>
<dbReference type="GO" id="GO:0008270">
    <property type="term" value="F:zinc ion binding"/>
    <property type="evidence" value="ECO:0007669"/>
    <property type="project" value="UniProtKB-KW"/>
</dbReference>
<keyword evidence="8" id="KW-1185">Reference proteome</keyword>
<organism evidence="7 8">
    <name type="scientific">Kingdonia uniflora</name>
    <dbReference type="NCBI Taxonomy" id="39325"/>
    <lineage>
        <taxon>Eukaryota</taxon>
        <taxon>Viridiplantae</taxon>
        <taxon>Streptophyta</taxon>
        <taxon>Embryophyta</taxon>
        <taxon>Tracheophyta</taxon>
        <taxon>Spermatophyta</taxon>
        <taxon>Magnoliopsida</taxon>
        <taxon>Ranunculales</taxon>
        <taxon>Circaeasteraceae</taxon>
        <taxon>Kingdonia</taxon>
    </lineage>
</organism>
<evidence type="ECO:0000313" key="8">
    <source>
        <dbReference type="Proteomes" id="UP000541444"/>
    </source>
</evidence>
<feature type="compositionally biased region" description="Low complexity" evidence="5">
    <location>
        <begin position="216"/>
        <end position="237"/>
    </location>
</feature>
<evidence type="ECO:0000256" key="1">
    <source>
        <dbReference type="ARBA" id="ARBA00022723"/>
    </source>
</evidence>
<dbReference type="Proteomes" id="UP000541444">
    <property type="component" value="Unassembled WGS sequence"/>
</dbReference>
<gene>
    <name evidence="7" type="ORF">GIB67_034624</name>
</gene>
<dbReference type="Pfam" id="PF04434">
    <property type="entry name" value="SWIM"/>
    <property type="match status" value="1"/>
</dbReference>
<dbReference type="PROSITE" id="PS50966">
    <property type="entry name" value="ZF_SWIM"/>
    <property type="match status" value="1"/>
</dbReference>
<evidence type="ECO:0000256" key="5">
    <source>
        <dbReference type="SAM" id="MobiDB-lite"/>
    </source>
</evidence>
<comment type="caution">
    <text evidence="7">The sequence shown here is derived from an EMBL/GenBank/DDBJ whole genome shotgun (WGS) entry which is preliminary data.</text>
</comment>
<proteinExistence type="predicted"/>
<feature type="domain" description="SWIM-type" evidence="6">
    <location>
        <begin position="54"/>
        <end position="86"/>
    </location>
</feature>
<sequence>MFDRRTKTESWDQGGLVLREVKHLEYLMSHYGEYEMEGGDKNGWVSISSTGVRWVLNLEERTCQCIEWQLTGMPCIHASSVLIPRRQAMKSYFSPYHFVASYVATYSGIIHPVSDEWGSPPYVVDPPPLQRGRGIPRKERIRDDEVDKVQKNMGNVVLLATIKKPAKVSLSKFKVHLHLKQAGGVQSSGRASNTGRRRGRSASTPIAGGVQTIPIARGRGSSRRASNAGRGRGRSASTPIAGGVQTTPIARGEVVWGGHPMLG</sequence>
<evidence type="ECO:0000259" key="6">
    <source>
        <dbReference type="PROSITE" id="PS50966"/>
    </source>
</evidence>
<dbReference type="OrthoDB" id="1939383at2759"/>
<feature type="compositionally biased region" description="Polar residues" evidence="5">
    <location>
        <begin position="184"/>
        <end position="194"/>
    </location>
</feature>
<dbReference type="EMBL" id="JACGCM010001675">
    <property type="protein sequence ID" value="KAF6151633.1"/>
    <property type="molecule type" value="Genomic_DNA"/>
</dbReference>
<keyword evidence="1" id="KW-0479">Metal-binding</keyword>